<dbReference type="GO" id="GO:0022857">
    <property type="term" value="F:transmembrane transporter activity"/>
    <property type="evidence" value="ECO:0007669"/>
    <property type="project" value="InterPro"/>
</dbReference>
<proteinExistence type="predicted"/>
<dbReference type="SUPFAM" id="SSF103473">
    <property type="entry name" value="MFS general substrate transporter"/>
    <property type="match status" value="1"/>
</dbReference>
<accession>A0A6A6DED7</accession>
<evidence type="ECO:0000256" key="4">
    <source>
        <dbReference type="ARBA" id="ARBA00023136"/>
    </source>
</evidence>
<feature type="transmembrane region" description="Helical" evidence="5">
    <location>
        <begin position="38"/>
        <end position="61"/>
    </location>
</feature>
<dbReference type="InterPro" id="IPR036259">
    <property type="entry name" value="MFS_trans_sf"/>
</dbReference>
<gene>
    <name evidence="7" type="ORF">K469DRAFT_396202</name>
</gene>
<keyword evidence="4 5" id="KW-0472">Membrane</keyword>
<evidence type="ECO:0000256" key="1">
    <source>
        <dbReference type="ARBA" id="ARBA00004141"/>
    </source>
</evidence>
<keyword evidence="2 5" id="KW-0812">Transmembrane</keyword>
<dbReference type="PANTHER" id="PTHR23501:SF201">
    <property type="entry name" value="MFS AFLATOXIN EFFLUX PUMP"/>
    <property type="match status" value="1"/>
</dbReference>
<reference evidence="7" key="1">
    <citation type="journal article" date="2020" name="Stud. Mycol.">
        <title>101 Dothideomycetes genomes: a test case for predicting lifestyles and emergence of pathogens.</title>
        <authorList>
            <person name="Haridas S."/>
            <person name="Albert R."/>
            <person name="Binder M."/>
            <person name="Bloem J."/>
            <person name="Labutti K."/>
            <person name="Salamov A."/>
            <person name="Andreopoulos B."/>
            <person name="Baker S."/>
            <person name="Barry K."/>
            <person name="Bills G."/>
            <person name="Bluhm B."/>
            <person name="Cannon C."/>
            <person name="Castanera R."/>
            <person name="Culley D."/>
            <person name="Daum C."/>
            <person name="Ezra D."/>
            <person name="Gonzalez J."/>
            <person name="Henrissat B."/>
            <person name="Kuo A."/>
            <person name="Liang C."/>
            <person name="Lipzen A."/>
            <person name="Lutzoni F."/>
            <person name="Magnuson J."/>
            <person name="Mondo S."/>
            <person name="Nolan M."/>
            <person name="Ohm R."/>
            <person name="Pangilinan J."/>
            <person name="Park H.-J."/>
            <person name="Ramirez L."/>
            <person name="Alfaro M."/>
            <person name="Sun H."/>
            <person name="Tritt A."/>
            <person name="Yoshinaga Y."/>
            <person name="Zwiers L.-H."/>
            <person name="Turgeon B."/>
            <person name="Goodwin S."/>
            <person name="Spatafora J."/>
            <person name="Crous P."/>
            <person name="Grigoriev I."/>
        </authorList>
    </citation>
    <scope>NUCLEOTIDE SEQUENCE</scope>
    <source>
        <strain evidence="7">CBS 207.26</strain>
    </source>
</reference>
<dbReference type="InterPro" id="IPR020846">
    <property type="entry name" value="MFS_dom"/>
</dbReference>
<dbReference type="GO" id="GO:0005886">
    <property type="term" value="C:plasma membrane"/>
    <property type="evidence" value="ECO:0007669"/>
    <property type="project" value="TreeGrafter"/>
</dbReference>
<evidence type="ECO:0000256" key="5">
    <source>
        <dbReference type="SAM" id="Phobius"/>
    </source>
</evidence>
<feature type="domain" description="Major facilitator superfamily (MFS) profile" evidence="6">
    <location>
        <begin position="1"/>
        <end position="67"/>
    </location>
</feature>
<evidence type="ECO:0000313" key="7">
    <source>
        <dbReference type="EMBL" id="KAF2176838.1"/>
    </source>
</evidence>
<dbReference type="PANTHER" id="PTHR23501">
    <property type="entry name" value="MAJOR FACILITATOR SUPERFAMILY"/>
    <property type="match status" value="1"/>
</dbReference>
<dbReference type="Proteomes" id="UP000800200">
    <property type="component" value="Unassembled WGS sequence"/>
</dbReference>
<evidence type="ECO:0000256" key="2">
    <source>
        <dbReference type="ARBA" id="ARBA00022692"/>
    </source>
</evidence>
<dbReference type="AlphaFoldDB" id="A0A6A6DED7"/>
<organism evidence="7 8">
    <name type="scientific">Zopfia rhizophila CBS 207.26</name>
    <dbReference type="NCBI Taxonomy" id="1314779"/>
    <lineage>
        <taxon>Eukaryota</taxon>
        <taxon>Fungi</taxon>
        <taxon>Dikarya</taxon>
        <taxon>Ascomycota</taxon>
        <taxon>Pezizomycotina</taxon>
        <taxon>Dothideomycetes</taxon>
        <taxon>Dothideomycetes incertae sedis</taxon>
        <taxon>Zopfiaceae</taxon>
        <taxon>Zopfia</taxon>
    </lineage>
</organism>
<sequence>MPFNSPKSIFLIAILIFEIGSAIRGAALSSTTFILRRAIARLGSVGIMTGGVVVMVAVFPLKKRPLS</sequence>
<evidence type="ECO:0000313" key="8">
    <source>
        <dbReference type="Proteomes" id="UP000800200"/>
    </source>
</evidence>
<name>A0A6A6DED7_9PEZI</name>
<evidence type="ECO:0000259" key="6">
    <source>
        <dbReference type="PROSITE" id="PS50850"/>
    </source>
</evidence>
<comment type="subcellular location">
    <subcellularLocation>
        <location evidence="1">Membrane</location>
        <topology evidence="1">Multi-pass membrane protein</topology>
    </subcellularLocation>
</comment>
<dbReference type="PROSITE" id="PS50850">
    <property type="entry name" value="MFS"/>
    <property type="match status" value="1"/>
</dbReference>
<dbReference type="OrthoDB" id="5243606at2759"/>
<keyword evidence="3 5" id="KW-1133">Transmembrane helix</keyword>
<keyword evidence="8" id="KW-1185">Reference proteome</keyword>
<evidence type="ECO:0000256" key="3">
    <source>
        <dbReference type="ARBA" id="ARBA00022989"/>
    </source>
</evidence>
<dbReference type="EMBL" id="ML994700">
    <property type="protein sequence ID" value="KAF2176838.1"/>
    <property type="molecule type" value="Genomic_DNA"/>
</dbReference>
<protein>
    <recommendedName>
        <fullName evidence="6">Major facilitator superfamily (MFS) profile domain-containing protein</fullName>
    </recommendedName>
</protein>